<organism evidence="2 3">
    <name type="scientific">Prevotella histicola</name>
    <dbReference type="NCBI Taxonomy" id="470565"/>
    <lineage>
        <taxon>Bacteria</taxon>
        <taxon>Pseudomonadati</taxon>
        <taxon>Bacteroidota</taxon>
        <taxon>Bacteroidia</taxon>
        <taxon>Bacteroidales</taxon>
        <taxon>Prevotellaceae</taxon>
        <taxon>Prevotella</taxon>
    </lineage>
</organism>
<dbReference type="EMBL" id="JABZSQ010000162">
    <property type="protein sequence ID" value="MBF1415546.1"/>
    <property type="molecule type" value="Genomic_DNA"/>
</dbReference>
<dbReference type="Proteomes" id="UP000757461">
    <property type="component" value="Unassembled WGS sequence"/>
</dbReference>
<feature type="domain" description="GmrSD restriction endonucleases N-terminal" evidence="1">
    <location>
        <begin position="21"/>
        <end position="261"/>
    </location>
</feature>
<sequence>MDLTKTSNIIGYSNPIEMPVSELLTGSFSFSIPSYQRGYRWESSEVGVTNNAVKQVDDLLNDLTSFVKTNINKKANYYLQPLMVKPKVVQGGSYEWDVLDGQQRLTTMLLILRCIKEKLYANSNLPLYTLKYENRKQLDFSKISYNPSSPDYNYPSPAHNLDSYFIRKAKDRIERWYNDELSNNQALQDKIKELLVYEDASRGSSTPPNLRAIFIWYNVEPITTPNTTLSGSHIHDIEVFNRLNRGKISLTDSELIKALFLLCIKLSPSSGSSLMTSETLVRKWDEMGRKFQNDGFWKMISPKDKDYSNRMDLLFDFIKDCKGGKTSTSYRYYYDKMHNLLTTPNPAQVESLWTEIKMFFDTLCKWHEDVHKHNYIGYLVDCGEKMSEIYNKLSHSQNLTNLIKANLKLSCIEDLEELSYQERESFNKIRKILLLFNVLTCDKFGQKFPFDLYRDNSYDVEHVNSQTDNPIEKIDEKKGWIVEHAIPCLWVDRRETDAQGHFTQSAVAARELIIKGILLLKDFKKNENKDVGNKFKPYRTEVENYYACGDSSKSMANKDSIGNLTLLNSSINREYKNALFPKKLRTIKRSDQEGAYIPLCTKYMFLKYYSNPQKNVSAFSMMRWQAEDQRDYTNAIKESIKTII</sequence>
<dbReference type="InterPro" id="IPR004919">
    <property type="entry name" value="GmrSD_N"/>
</dbReference>
<proteinExistence type="predicted"/>
<protein>
    <submittedName>
        <fullName evidence="2">DUF262 domain-containing protein</fullName>
    </submittedName>
</protein>
<evidence type="ECO:0000313" key="3">
    <source>
        <dbReference type="Proteomes" id="UP000757461"/>
    </source>
</evidence>
<dbReference type="PANTHER" id="PTHR35149">
    <property type="entry name" value="SLL5132 PROTEIN"/>
    <property type="match status" value="1"/>
</dbReference>
<gene>
    <name evidence="2" type="ORF">HXN33_08205</name>
</gene>
<reference evidence="2" key="1">
    <citation type="submission" date="2020-04" db="EMBL/GenBank/DDBJ databases">
        <title>Deep metagenomics examines the oral microbiome during advanced dental caries in children, revealing novel taxa and co-occurrences with host molecules.</title>
        <authorList>
            <person name="Baker J.L."/>
            <person name="Morton J.T."/>
            <person name="Dinis M."/>
            <person name="Alvarez R."/>
            <person name="Tran N.C."/>
            <person name="Knight R."/>
            <person name="Edlund A."/>
        </authorList>
    </citation>
    <scope>NUCLEOTIDE SEQUENCE</scope>
    <source>
        <strain evidence="2">JCVI_25_bin.9</strain>
    </source>
</reference>
<dbReference type="AlphaFoldDB" id="A0A930N599"/>
<name>A0A930N599_9BACT</name>
<evidence type="ECO:0000259" key="1">
    <source>
        <dbReference type="Pfam" id="PF03235"/>
    </source>
</evidence>
<accession>A0A930N599</accession>
<dbReference type="PANTHER" id="PTHR35149:SF1">
    <property type="entry name" value="DUF5655 DOMAIN-CONTAINING PROTEIN"/>
    <property type="match status" value="1"/>
</dbReference>
<evidence type="ECO:0000313" key="2">
    <source>
        <dbReference type="EMBL" id="MBF1415546.1"/>
    </source>
</evidence>
<dbReference type="Pfam" id="PF03235">
    <property type="entry name" value="GmrSD_N"/>
    <property type="match status" value="1"/>
</dbReference>
<comment type="caution">
    <text evidence="2">The sequence shown here is derived from an EMBL/GenBank/DDBJ whole genome shotgun (WGS) entry which is preliminary data.</text>
</comment>